<dbReference type="GO" id="GO:0007165">
    <property type="term" value="P:signal transduction"/>
    <property type="evidence" value="ECO:0007669"/>
    <property type="project" value="InterPro"/>
</dbReference>
<dbReference type="InterPro" id="IPR031160">
    <property type="entry name" value="F_BAR_dom"/>
</dbReference>
<keyword evidence="13" id="KW-0472">Membrane</keyword>
<keyword evidence="11" id="KW-0965">Cell junction</keyword>
<evidence type="ECO:0000256" key="14">
    <source>
        <dbReference type="ARBA" id="ARBA00023329"/>
    </source>
</evidence>
<comment type="similarity">
    <text evidence="5">Belongs to the FNBP1 family.</text>
</comment>
<evidence type="ECO:0000256" key="10">
    <source>
        <dbReference type="ARBA" id="ARBA00022753"/>
    </source>
</evidence>
<feature type="coiled-coil region" evidence="17">
    <location>
        <begin position="109"/>
        <end position="178"/>
    </location>
</feature>
<keyword evidence="10" id="KW-0967">Endosome</keyword>
<dbReference type="GO" id="GO:0048613">
    <property type="term" value="P:embryonic ectodermal digestive tract morphogenesis"/>
    <property type="evidence" value="ECO:0007669"/>
    <property type="project" value="UniProtKB-ARBA"/>
</dbReference>
<dbReference type="CDD" id="cd11619">
    <property type="entry name" value="HR1_CIP4-like"/>
    <property type="match status" value="1"/>
</dbReference>
<dbReference type="PANTHER" id="PTHR15735:SF12">
    <property type="entry name" value="CDC42-INTERACTING PROTEIN 4, ISOFORM B"/>
    <property type="match status" value="1"/>
</dbReference>
<dbReference type="Pfam" id="PF00611">
    <property type="entry name" value="FCH"/>
    <property type="match status" value="1"/>
</dbReference>
<dbReference type="GO" id="GO:0032956">
    <property type="term" value="P:regulation of actin cytoskeleton organization"/>
    <property type="evidence" value="ECO:0007669"/>
    <property type="project" value="UniProtKB-ARBA"/>
</dbReference>
<feature type="domain" description="F-BAR" evidence="20">
    <location>
        <begin position="3"/>
        <end position="267"/>
    </location>
</feature>
<evidence type="ECO:0000256" key="9">
    <source>
        <dbReference type="ARBA" id="ARBA00022583"/>
    </source>
</evidence>
<dbReference type="SMART" id="SM00326">
    <property type="entry name" value="SH3"/>
    <property type="match status" value="1"/>
</dbReference>
<dbReference type="PANTHER" id="PTHR15735">
    <property type="entry name" value="FCH AND DOUBLE SH3 DOMAINS PROTEIN"/>
    <property type="match status" value="1"/>
</dbReference>
<dbReference type="InterPro" id="IPR027267">
    <property type="entry name" value="AH/BAR_dom_sf"/>
</dbReference>
<keyword evidence="6 15" id="KW-0728">SH3 domain</keyword>
<dbReference type="GO" id="GO:0055037">
    <property type="term" value="C:recycling endosome"/>
    <property type="evidence" value="ECO:0007669"/>
    <property type="project" value="UniProtKB-SubCell"/>
</dbReference>
<evidence type="ECO:0000256" key="6">
    <source>
        <dbReference type="ARBA" id="ARBA00022443"/>
    </source>
</evidence>
<evidence type="ECO:0000256" key="15">
    <source>
        <dbReference type="PROSITE-ProRule" id="PRU00192"/>
    </source>
</evidence>
<keyword evidence="7" id="KW-1003">Cell membrane</keyword>
<proteinExistence type="inferred from homology"/>
<dbReference type="CDD" id="cd11911">
    <property type="entry name" value="SH3_CIP4-like"/>
    <property type="match status" value="1"/>
</dbReference>
<dbReference type="InterPro" id="IPR057870">
    <property type="entry name" value="HR1_TOCA"/>
</dbReference>
<dbReference type="GO" id="GO:0006897">
    <property type="term" value="P:endocytosis"/>
    <property type="evidence" value="ECO:0007669"/>
    <property type="project" value="UniProtKB-KW"/>
</dbReference>
<evidence type="ECO:0000256" key="18">
    <source>
        <dbReference type="SAM" id="MobiDB-lite"/>
    </source>
</evidence>
<dbReference type="Gene3D" id="2.30.30.40">
    <property type="entry name" value="SH3 Domains"/>
    <property type="match status" value="1"/>
</dbReference>
<organism evidence="22 23">
    <name type="scientific">Caenorhabditis tropicalis</name>
    <dbReference type="NCBI Taxonomy" id="1561998"/>
    <lineage>
        <taxon>Eukaryota</taxon>
        <taxon>Metazoa</taxon>
        <taxon>Ecdysozoa</taxon>
        <taxon>Nematoda</taxon>
        <taxon>Chromadorea</taxon>
        <taxon>Rhabditida</taxon>
        <taxon>Rhabditina</taxon>
        <taxon>Rhabditomorpha</taxon>
        <taxon>Rhabditoidea</taxon>
        <taxon>Rhabditidae</taxon>
        <taxon>Peloderinae</taxon>
        <taxon>Caenorhabditis</taxon>
    </lineage>
</organism>
<evidence type="ECO:0000256" key="8">
    <source>
        <dbReference type="ARBA" id="ARBA00022490"/>
    </source>
</evidence>
<evidence type="ECO:0000256" key="3">
    <source>
        <dbReference type="ARBA" id="ARBA00004413"/>
    </source>
</evidence>
<keyword evidence="8" id="KW-0963">Cytoplasm</keyword>
<dbReference type="FunFam" id="1.20.1270.60:FF:000060">
    <property type="entry name" value="Actin polymerization protein Bzz1"/>
    <property type="match status" value="1"/>
</dbReference>
<dbReference type="FunFam" id="2.30.30.40:FF:000203">
    <property type="entry name" value="Cdc42-interacting protein 4, isoform F"/>
    <property type="match status" value="1"/>
</dbReference>
<dbReference type="Proteomes" id="UP000095282">
    <property type="component" value="Unplaced"/>
</dbReference>
<dbReference type="PROSITE" id="PS51741">
    <property type="entry name" value="F_BAR"/>
    <property type="match status" value="1"/>
</dbReference>
<keyword evidence="22" id="KW-1185">Reference proteome</keyword>
<dbReference type="GO" id="GO:0005911">
    <property type="term" value="C:cell-cell junction"/>
    <property type="evidence" value="ECO:0007669"/>
    <property type="project" value="UniProtKB-ARBA"/>
</dbReference>
<dbReference type="STRING" id="1561998.A0A1I7T5M5"/>
<evidence type="ECO:0000256" key="17">
    <source>
        <dbReference type="SAM" id="Coils"/>
    </source>
</evidence>
<dbReference type="Pfam" id="PF00018">
    <property type="entry name" value="SH3_1"/>
    <property type="match status" value="1"/>
</dbReference>
<dbReference type="Pfam" id="PF25610">
    <property type="entry name" value="HR1_TOCA"/>
    <property type="match status" value="1"/>
</dbReference>
<reference evidence="23" key="1">
    <citation type="submission" date="2016-11" db="UniProtKB">
        <authorList>
            <consortium name="WormBaseParasite"/>
        </authorList>
    </citation>
    <scope>IDENTIFICATION</scope>
</reference>
<comment type="subcellular location">
    <subcellularLocation>
        <location evidence="2">Cell junction</location>
    </subcellularLocation>
    <subcellularLocation>
        <location evidence="3">Cell membrane</location>
        <topology evidence="3">Peripheral membrane protein</topology>
        <orientation evidence="3">Cytoplasmic side</orientation>
    </subcellularLocation>
    <subcellularLocation>
        <location evidence="4">Cytoplasmic vesicle</location>
    </subcellularLocation>
    <subcellularLocation>
        <location evidence="1">Recycling endosome</location>
    </subcellularLocation>
</comment>
<name>A0A1I7T5M5_9PELO</name>
<dbReference type="InterPro" id="IPR036028">
    <property type="entry name" value="SH3-like_dom_sf"/>
</dbReference>
<keyword evidence="12 16" id="KW-0175">Coiled coil</keyword>
<dbReference type="GO" id="GO:0005886">
    <property type="term" value="C:plasma membrane"/>
    <property type="evidence" value="ECO:0007669"/>
    <property type="project" value="UniProtKB-SubCell"/>
</dbReference>
<evidence type="ECO:0000256" key="13">
    <source>
        <dbReference type="ARBA" id="ARBA00023136"/>
    </source>
</evidence>
<keyword evidence="14" id="KW-0968">Cytoplasmic vesicle</keyword>
<evidence type="ECO:0000313" key="23">
    <source>
        <dbReference type="WBParaSite" id="Csp11.Scaffold514.g2630.t1"/>
    </source>
</evidence>
<dbReference type="PROSITE" id="PS50002">
    <property type="entry name" value="SH3"/>
    <property type="match status" value="1"/>
</dbReference>
<dbReference type="AlphaFoldDB" id="A0A1I7T5M5"/>
<evidence type="ECO:0000259" key="20">
    <source>
        <dbReference type="PROSITE" id="PS51741"/>
    </source>
</evidence>
<dbReference type="InterPro" id="IPR001452">
    <property type="entry name" value="SH3_domain"/>
</dbReference>
<dbReference type="PROSITE" id="PS51860">
    <property type="entry name" value="REM_1"/>
    <property type="match status" value="1"/>
</dbReference>
<dbReference type="SUPFAM" id="SSF50044">
    <property type="entry name" value="SH3-domain"/>
    <property type="match status" value="1"/>
</dbReference>
<protein>
    <submittedName>
        <fullName evidence="23">SH3 domain-containing protein</fullName>
    </submittedName>
</protein>
<evidence type="ECO:0000256" key="5">
    <source>
        <dbReference type="ARBA" id="ARBA00009426"/>
    </source>
</evidence>
<dbReference type="SMART" id="SM00055">
    <property type="entry name" value="FCH"/>
    <property type="match status" value="1"/>
</dbReference>
<evidence type="ECO:0000259" key="19">
    <source>
        <dbReference type="PROSITE" id="PS50002"/>
    </source>
</evidence>
<accession>A0A1I7T5M5</accession>
<evidence type="ECO:0000256" key="11">
    <source>
        <dbReference type="ARBA" id="ARBA00022949"/>
    </source>
</evidence>
<sequence length="576" mass="64186">MNDTVSWQELWDQQHALNEYTGKGIEVIERLVSYAKERAAIELEYGKNMKALSKKYAIKQQKENELWNTITLVKGFQEYIAGTIPIAAQREVVAENLKNNVIPFATQKIAEYRAAKKQLEVDYANLSKQLQGVVNEMNKAHKDYGKSFKETEAAMLKYAKAEKNMEISRLELEKTKNNYMVKSGSLEESKQTYAAHTSKANIEQDAYFDKKLPQLLDNYKQLHTNRVLDTVEILNKCVEAESSVNSIIASCHNDMRRDIAAIDPVRDAALVVENMKTGHPRPASFIFEDLGHPQSFLSAASPDGNDATLKKGTLVGRNKDNKGVARKQSMHQKFFGGSDKKDTGDYGTLPPQQRARKILGKIHDLEKDKDRAIQSREGVSKMRDAYRANSKLGDPAVCEAQIEEYTKEIDTLGQQLQKFRTMLDDVNAQLGSGGLSTTSIGGSDTPPSVRSVSSASSGVTTRVNKINDALRAGGGERRESYSGSGESDNDPAAATNGKERDEVYDELTPPVLGEATAQFAFDGEQDGTIRMEAHERLWLIEKDEGDGWTRVRKENNSADGFVPSSYLKMTWFDGKI</sequence>
<dbReference type="eggNOG" id="KOG3565">
    <property type="taxonomic scope" value="Eukaryota"/>
</dbReference>
<feature type="domain" description="REM-1" evidence="21">
    <location>
        <begin position="348"/>
        <end position="425"/>
    </location>
</feature>
<dbReference type="InterPro" id="IPR001060">
    <property type="entry name" value="FCH_dom"/>
</dbReference>
<dbReference type="InterPro" id="IPR011072">
    <property type="entry name" value="HR1_rho-bd"/>
</dbReference>
<dbReference type="SUPFAM" id="SSF103657">
    <property type="entry name" value="BAR/IMD domain-like"/>
    <property type="match status" value="1"/>
</dbReference>
<keyword evidence="9" id="KW-0254">Endocytosis</keyword>
<evidence type="ECO:0000313" key="22">
    <source>
        <dbReference type="Proteomes" id="UP000095282"/>
    </source>
</evidence>
<feature type="region of interest" description="Disordered" evidence="18">
    <location>
        <begin position="434"/>
        <end position="501"/>
    </location>
</feature>
<dbReference type="GO" id="GO:2000370">
    <property type="term" value="P:positive regulation of clathrin-dependent endocytosis"/>
    <property type="evidence" value="ECO:0007669"/>
    <property type="project" value="UniProtKB-ARBA"/>
</dbReference>
<evidence type="ECO:0000256" key="1">
    <source>
        <dbReference type="ARBA" id="ARBA00004172"/>
    </source>
</evidence>
<feature type="domain" description="SH3" evidence="19">
    <location>
        <begin position="510"/>
        <end position="572"/>
    </location>
</feature>
<dbReference type="GO" id="GO:1904703">
    <property type="term" value="P:negative regulation of protein localization to adherens junction"/>
    <property type="evidence" value="ECO:0007669"/>
    <property type="project" value="UniProtKB-ARBA"/>
</dbReference>
<evidence type="ECO:0000256" key="4">
    <source>
        <dbReference type="ARBA" id="ARBA00004541"/>
    </source>
</evidence>
<evidence type="ECO:0000256" key="12">
    <source>
        <dbReference type="ARBA" id="ARBA00023054"/>
    </source>
</evidence>
<evidence type="ECO:0000256" key="2">
    <source>
        <dbReference type="ARBA" id="ARBA00004282"/>
    </source>
</evidence>
<dbReference type="WBParaSite" id="Csp11.Scaffold514.g2630.t1">
    <property type="protein sequence ID" value="Csp11.Scaffold514.g2630.t1"/>
    <property type="gene ID" value="Csp11.Scaffold514.g2630"/>
</dbReference>
<evidence type="ECO:0000259" key="21">
    <source>
        <dbReference type="PROSITE" id="PS51860"/>
    </source>
</evidence>
<dbReference type="Gene3D" id="6.10.140.470">
    <property type="match status" value="1"/>
</dbReference>
<evidence type="ECO:0000256" key="7">
    <source>
        <dbReference type="ARBA" id="ARBA00022475"/>
    </source>
</evidence>
<dbReference type="Gene3D" id="1.20.1270.60">
    <property type="entry name" value="Arfaptin homology (AH) domain/BAR domain"/>
    <property type="match status" value="1"/>
</dbReference>
<feature type="compositionally biased region" description="Low complexity" evidence="18">
    <location>
        <begin position="435"/>
        <end position="463"/>
    </location>
</feature>
<dbReference type="GO" id="GO:1901046">
    <property type="term" value="P:positive regulation of egg-laying behavior"/>
    <property type="evidence" value="ECO:0007669"/>
    <property type="project" value="UniProtKB-ARBA"/>
</dbReference>
<evidence type="ECO:0000256" key="16">
    <source>
        <dbReference type="PROSITE-ProRule" id="PRU01077"/>
    </source>
</evidence>